<feature type="region of interest" description="Disordered" evidence="2">
    <location>
        <begin position="356"/>
        <end position="380"/>
    </location>
</feature>
<dbReference type="OrthoDB" id="3196451at2759"/>
<dbReference type="PANTHER" id="PTHR15228:SF25">
    <property type="entry name" value="F-BAR DOMAIN-CONTAINING PROTEIN"/>
    <property type="match status" value="1"/>
</dbReference>
<dbReference type="InParanoid" id="Q6BWV3"/>
<dbReference type="eggNOG" id="ENOG502RQ7J">
    <property type="taxonomic scope" value="Eukaryota"/>
</dbReference>
<evidence type="ECO:0000313" key="4">
    <source>
        <dbReference type="EMBL" id="CAG85320.2"/>
    </source>
</evidence>
<keyword evidence="5" id="KW-1185">Reference proteome</keyword>
<feature type="domain" description="Rho-GAP" evidence="3">
    <location>
        <begin position="31"/>
        <end position="249"/>
    </location>
</feature>
<dbReference type="InterPro" id="IPR000198">
    <property type="entry name" value="RhoGAP_dom"/>
</dbReference>
<dbReference type="SUPFAM" id="SSF48350">
    <property type="entry name" value="GTPase activation domain, GAP"/>
    <property type="match status" value="1"/>
</dbReference>
<keyword evidence="1" id="KW-0343">GTPase activation</keyword>
<name>Q6BWV3_DEBHA</name>
<dbReference type="AlphaFoldDB" id="Q6BWV3"/>
<proteinExistence type="predicted"/>
<evidence type="ECO:0000256" key="2">
    <source>
        <dbReference type="SAM" id="MobiDB-lite"/>
    </source>
</evidence>
<gene>
    <name evidence="4" type="ordered locus">DEHA2B08272g</name>
</gene>
<dbReference type="CDD" id="cd00159">
    <property type="entry name" value="RhoGAP"/>
    <property type="match status" value="1"/>
</dbReference>
<dbReference type="RefSeq" id="XP_457316.2">
    <property type="nucleotide sequence ID" value="XM_457316.1"/>
</dbReference>
<evidence type="ECO:0000256" key="1">
    <source>
        <dbReference type="ARBA" id="ARBA00022468"/>
    </source>
</evidence>
<dbReference type="SMART" id="SM00324">
    <property type="entry name" value="RhoGAP"/>
    <property type="match status" value="1"/>
</dbReference>
<organism evidence="4 5">
    <name type="scientific">Debaryomyces hansenii (strain ATCC 36239 / CBS 767 / BCRC 21394 / JCM 1990 / NBRC 0083 / IGC 2968)</name>
    <name type="common">Yeast</name>
    <name type="synonym">Torulaspora hansenii</name>
    <dbReference type="NCBI Taxonomy" id="284592"/>
    <lineage>
        <taxon>Eukaryota</taxon>
        <taxon>Fungi</taxon>
        <taxon>Dikarya</taxon>
        <taxon>Ascomycota</taxon>
        <taxon>Saccharomycotina</taxon>
        <taxon>Pichiomycetes</taxon>
        <taxon>Debaryomycetaceae</taxon>
        <taxon>Debaryomyces</taxon>
    </lineage>
</organism>
<dbReference type="EMBL" id="CR382134">
    <property type="protein sequence ID" value="CAG85320.2"/>
    <property type="molecule type" value="Genomic_DNA"/>
</dbReference>
<dbReference type="InterPro" id="IPR008936">
    <property type="entry name" value="Rho_GTPase_activation_prot"/>
</dbReference>
<evidence type="ECO:0000313" key="5">
    <source>
        <dbReference type="Proteomes" id="UP000000599"/>
    </source>
</evidence>
<dbReference type="Gene3D" id="1.10.555.10">
    <property type="entry name" value="Rho GTPase activation protein"/>
    <property type="match status" value="1"/>
</dbReference>
<sequence>MTLNINNSVDSFSSPSTYKRISFSRSRSSVSQLESNFTNVCVDGLSVRVPKCLVQCFEYLQSNGMVEGVFRVNGSVKRISQYFANPNIENWIAANPSPHDISGVIKKYLNYYLYDASVFDEATTREIKNHYVVYMNQISVIDHKDDVSINSFKTAKTSYDCSPLNEFLEKFVQSMISERSQDKNQLFIYIIHNLSLIMDHSMKTKMSSINLAIIFQPYFFDNSDINNIQTLPLLQEILQTLIENSSALINEYSIEVANLHDNNSLMSIDSPITHHGNSTDAYIETETSPVRKRSISNRFSTLLDSYYSPIGNTNPGKPKRFSLSISVDQLSNAKPTEIKSIVPKAVDVKSISMNDVSDSTGFSTVRPTNPAKSDSKSKKSNRKSFISLFRNSSSFSINSDDTKDPIYNHLNDSTDSVLISKNPIVDDQQNFLKRNFSMKMKSKKL</sequence>
<dbReference type="HOGENOM" id="CLU_615418_0_0_1"/>
<dbReference type="PANTHER" id="PTHR15228">
    <property type="entry name" value="SPERMATHECAL PHYSIOLOGY VARIANT"/>
    <property type="match status" value="1"/>
</dbReference>
<dbReference type="VEuPathDB" id="FungiDB:DEHA2B08272g"/>
<dbReference type="Pfam" id="PF00620">
    <property type="entry name" value="RhoGAP"/>
    <property type="match status" value="2"/>
</dbReference>
<feature type="compositionally biased region" description="Polar residues" evidence="2">
    <location>
        <begin position="356"/>
        <end position="371"/>
    </location>
</feature>
<protein>
    <submittedName>
        <fullName evidence="4">DEHA2B08272p</fullName>
    </submittedName>
</protein>
<dbReference type="Proteomes" id="UP000000599">
    <property type="component" value="Chromosome B"/>
</dbReference>
<dbReference type="OMA" id="VHHREER"/>
<dbReference type="PROSITE" id="PS50238">
    <property type="entry name" value="RHOGAP"/>
    <property type="match status" value="1"/>
</dbReference>
<dbReference type="InterPro" id="IPR051025">
    <property type="entry name" value="RhoGAP"/>
</dbReference>
<dbReference type="GO" id="GO:0005096">
    <property type="term" value="F:GTPase activator activity"/>
    <property type="evidence" value="ECO:0007669"/>
    <property type="project" value="UniProtKB-KW"/>
</dbReference>
<dbReference type="STRING" id="284592.Q6BWV3"/>
<reference evidence="4 5" key="1">
    <citation type="journal article" date="2004" name="Nature">
        <title>Genome evolution in yeasts.</title>
        <authorList>
            <consortium name="Genolevures"/>
            <person name="Dujon B."/>
            <person name="Sherman D."/>
            <person name="Fischer G."/>
            <person name="Durrens P."/>
            <person name="Casaregola S."/>
            <person name="Lafontaine I."/>
            <person name="de Montigny J."/>
            <person name="Marck C."/>
            <person name="Neuveglise C."/>
            <person name="Talla E."/>
            <person name="Goffard N."/>
            <person name="Frangeul L."/>
            <person name="Aigle M."/>
            <person name="Anthouard V."/>
            <person name="Babour A."/>
            <person name="Barbe V."/>
            <person name="Barnay S."/>
            <person name="Blanchin S."/>
            <person name="Beckerich J.M."/>
            <person name="Beyne E."/>
            <person name="Bleykasten C."/>
            <person name="Boisrame A."/>
            <person name="Boyer J."/>
            <person name="Cattolico L."/>
            <person name="Confanioleri F."/>
            <person name="de Daruvar A."/>
            <person name="Despons L."/>
            <person name="Fabre E."/>
            <person name="Fairhead C."/>
            <person name="Ferry-Dumazet H."/>
            <person name="Groppi A."/>
            <person name="Hantraye F."/>
            <person name="Hennequin C."/>
            <person name="Jauniaux N."/>
            <person name="Joyet P."/>
            <person name="Kachouri R."/>
            <person name="Kerrest A."/>
            <person name="Koszul R."/>
            <person name="Lemaire M."/>
            <person name="Lesur I."/>
            <person name="Ma L."/>
            <person name="Muller H."/>
            <person name="Nicaud J.M."/>
            <person name="Nikolski M."/>
            <person name="Oztas S."/>
            <person name="Ozier-Kalogeropoulos O."/>
            <person name="Pellenz S."/>
            <person name="Potier S."/>
            <person name="Richard G.F."/>
            <person name="Straub M.L."/>
            <person name="Suleau A."/>
            <person name="Swennene D."/>
            <person name="Tekaia F."/>
            <person name="Wesolowski-Louvel M."/>
            <person name="Westhof E."/>
            <person name="Wirth B."/>
            <person name="Zeniou-Meyer M."/>
            <person name="Zivanovic I."/>
            <person name="Bolotin-Fukuhara M."/>
            <person name="Thierry A."/>
            <person name="Bouchier C."/>
            <person name="Caudron B."/>
            <person name="Scarpelli C."/>
            <person name="Gaillardin C."/>
            <person name="Weissenbach J."/>
            <person name="Wincker P."/>
            <person name="Souciet J.L."/>
        </authorList>
    </citation>
    <scope>NUCLEOTIDE SEQUENCE [LARGE SCALE GENOMIC DNA]</scope>
    <source>
        <strain evidence="5">ATCC 36239 / CBS 767 / BCRC 21394 / JCM 1990 / NBRC 0083 / IGC 2968</strain>
    </source>
</reference>
<dbReference type="GO" id="GO:0007165">
    <property type="term" value="P:signal transduction"/>
    <property type="evidence" value="ECO:0007669"/>
    <property type="project" value="InterPro"/>
</dbReference>
<accession>Q6BWV3</accession>
<dbReference type="KEGG" id="dha:DEHA2B08272g"/>
<dbReference type="GeneID" id="2913679"/>
<evidence type="ECO:0000259" key="3">
    <source>
        <dbReference type="PROSITE" id="PS50238"/>
    </source>
</evidence>